<keyword evidence="2" id="KW-0067">ATP-binding</keyword>
<protein>
    <submittedName>
        <fullName evidence="5">PD-(D/E)XK nuclease family protein</fullName>
    </submittedName>
</protein>
<evidence type="ECO:0000313" key="5">
    <source>
        <dbReference type="EMBL" id="MBM9433336.1"/>
    </source>
</evidence>
<comment type="caution">
    <text evidence="5">The sequence shown here is derived from an EMBL/GenBank/DDBJ whole genome shotgun (WGS) entry which is preliminary data.</text>
</comment>
<organism evidence="5 6">
    <name type="scientific">Flaviflexus equikiangi</name>
    <dbReference type="NCBI Taxonomy" id="2758573"/>
    <lineage>
        <taxon>Bacteria</taxon>
        <taxon>Bacillati</taxon>
        <taxon>Actinomycetota</taxon>
        <taxon>Actinomycetes</taxon>
        <taxon>Actinomycetales</taxon>
        <taxon>Actinomycetaceae</taxon>
        <taxon>Flaviflexus</taxon>
    </lineage>
</organism>
<sequence length="274" mass="31053">MRYQPALSVSRINDFKQCPLKFRYRVIDRIPEPPSSAATKGTLVHAVLEHLYDLPAEQRTVSAATNLLEPQWAAMVERDPAVQNLFEDEPFEAWLESARTLVHTYFRRENPVKLHPARANRERMITVELDSGIRFRGVIDRIDVSPQGDLRVVDYKTGKMPNPNYQNEALFQVRAYGLLLARADGKLPVQSQLIYLGSDSTLTYWADAADNAIIEETVATIWSQILDRLEAGTFEPRTSRLCDWCSFTSICPAFGGEEPPMVEEGAAKLRRVQS</sequence>
<feature type="domain" description="PD-(D/E)XK endonuclease-like" evidence="4">
    <location>
        <begin position="7"/>
        <end position="252"/>
    </location>
</feature>
<dbReference type="Proteomes" id="UP000705983">
    <property type="component" value="Unassembled WGS sequence"/>
</dbReference>
<keyword evidence="2" id="KW-0547">Nucleotide-binding</keyword>
<reference evidence="6" key="1">
    <citation type="submission" date="2021-02" db="EMBL/GenBank/DDBJ databases">
        <title>Leucobacter sp. CX169.</title>
        <authorList>
            <person name="Cheng Y."/>
        </authorList>
    </citation>
    <scope>NUCLEOTIDE SEQUENCE [LARGE SCALE GENOMIC DNA]</scope>
    <source>
        <strain evidence="6">JY899</strain>
    </source>
</reference>
<dbReference type="InterPro" id="IPR011604">
    <property type="entry name" value="PDDEXK-like_dom_sf"/>
</dbReference>
<evidence type="ECO:0000256" key="2">
    <source>
        <dbReference type="ARBA" id="ARBA00022806"/>
    </source>
</evidence>
<dbReference type="EMBL" id="JAFFJS010000003">
    <property type="protein sequence ID" value="MBM9433336.1"/>
    <property type="molecule type" value="Genomic_DNA"/>
</dbReference>
<dbReference type="SUPFAM" id="SSF52980">
    <property type="entry name" value="Restriction endonuclease-like"/>
    <property type="match status" value="1"/>
</dbReference>
<dbReference type="Gene3D" id="3.90.320.10">
    <property type="match status" value="1"/>
</dbReference>
<dbReference type="RefSeq" id="WP_182174371.1">
    <property type="nucleotide sequence ID" value="NZ_CP059676.1"/>
</dbReference>
<evidence type="ECO:0000256" key="1">
    <source>
        <dbReference type="ARBA" id="ARBA00022763"/>
    </source>
</evidence>
<keyword evidence="2" id="KW-0347">Helicase</keyword>
<proteinExistence type="predicted"/>
<name>A0ABS2TFA8_9ACTO</name>
<evidence type="ECO:0000256" key="3">
    <source>
        <dbReference type="ARBA" id="ARBA00023204"/>
    </source>
</evidence>
<dbReference type="InterPro" id="IPR038726">
    <property type="entry name" value="PDDEXK_AddAB-type"/>
</dbReference>
<keyword evidence="2" id="KW-0378">Hydrolase</keyword>
<dbReference type="InterPro" id="IPR011335">
    <property type="entry name" value="Restrct_endonuc-II-like"/>
</dbReference>
<gene>
    <name evidence="5" type="ORF">JVW63_06450</name>
</gene>
<keyword evidence="3" id="KW-0234">DNA repair</keyword>
<dbReference type="Pfam" id="PF12705">
    <property type="entry name" value="PDDEXK_1"/>
    <property type="match status" value="1"/>
</dbReference>
<evidence type="ECO:0000313" key="6">
    <source>
        <dbReference type="Proteomes" id="UP000705983"/>
    </source>
</evidence>
<keyword evidence="6" id="KW-1185">Reference proteome</keyword>
<accession>A0ABS2TFA8</accession>
<keyword evidence="1" id="KW-0227">DNA damage</keyword>
<evidence type="ECO:0000259" key="4">
    <source>
        <dbReference type="Pfam" id="PF12705"/>
    </source>
</evidence>